<evidence type="ECO:0000259" key="1">
    <source>
        <dbReference type="Pfam" id="PF00535"/>
    </source>
</evidence>
<dbReference type="Pfam" id="PF00535">
    <property type="entry name" value="Glycos_transf_2"/>
    <property type="match status" value="1"/>
</dbReference>
<dbReference type="EMBL" id="QLMC01000003">
    <property type="protein sequence ID" value="RAJ97779.1"/>
    <property type="molecule type" value="Genomic_DNA"/>
</dbReference>
<reference evidence="2 3" key="1">
    <citation type="submission" date="2018-06" db="EMBL/GenBank/DDBJ databases">
        <title>Genomic Encyclopedia of Archaeal and Bacterial Type Strains, Phase II (KMG-II): from individual species to whole genera.</title>
        <authorList>
            <person name="Goeker M."/>
        </authorList>
    </citation>
    <scope>NUCLEOTIDE SEQUENCE [LARGE SCALE GENOMIC DNA]</scope>
    <source>
        <strain evidence="2 3">DSM 21851</strain>
    </source>
</reference>
<name>A0A327WX79_LARAB</name>
<proteinExistence type="predicted"/>
<comment type="caution">
    <text evidence="2">The sequence shown here is derived from an EMBL/GenBank/DDBJ whole genome shotgun (WGS) entry which is preliminary data.</text>
</comment>
<organism evidence="2 3">
    <name type="scientific">Larkinella arboricola</name>
    <dbReference type="NCBI Taxonomy" id="643671"/>
    <lineage>
        <taxon>Bacteria</taxon>
        <taxon>Pseudomonadati</taxon>
        <taxon>Bacteroidota</taxon>
        <taxon>Cytophagia</taxon>
        <taxon>Cytophagales</taxon>
        <taxon>Spirosomataceae</taxon>
        <taxon>Larkinella</taxon>
    </lineage>
</organism>
<evidence type="ECO:0000313" key="3">
    <source>
        <dbReference type="Proteomes" id="UP000248790"/>
    </source>
</evidence>
<dbReference type="Gene3D" id="3.90.550.10">
    <property type="entry name" value="Spore Coat Polysaccharide Biosynthesis Protein SpsA, Chain A"/>
    <property type="match status" value="1"/>
</dbReference>
<keyword evidence="3" id="KW-1185">Reference proteome</keyword>
<sequence>MKFSIKMKVSVSIVTYNHAKFVRQTLDSVLSQQTNFDFEVIVGDDLSKDNTREILLEYQARYPDKIRLLLHPTNMGNNGMYNALSTFKAARGEYIAQMDGDDYWTSPHKLQKQVEMLDQHPEYSACFTNARIVFDDEHYEPVILVTDKKPFYTVDDLIGEDEIFFMATSSIMFRKNAIPEYPEWYYKSQSGDIPRNILLAKAGPIGYIDEIMSVYRKNIAGVSYADNVLDKKFLDNRILMYSNINRELDYKYDKVLRKNIARYYKMMLEAKQYKDSYFRRAGAALKFLYLGRPKGQVAKEVIQKYVMPAPVFKLYSAIRLMPYRLMDRS</sequence>
<dbReference type="InterPro" id="IPR029044">
    <property type="entry name" value="Nucleotide-diphossugar_trans"/>
</dbReference>
<keyword evidence="2" id="KW-0808">Transferase</keyword>
<accession>A0A327WX79</accession>
<protein>
    <submittedName>
        <fullName evidence="2">Glycosyltransferase involved in cell wall biosynthesis</fullName>
    </submittedName>
</protein>
<dbReference type="AlphaFoldDB" id="A0A327WX79"/>
<dbReference type="CDD" id="cd00761">
    <property type="entry name" value="Glyco_tranf_GTA_type"/>
    <property type="match status" value="1"/>
</dbReference>
<dbReference type="SUPFAM" id="SSF53448">
    <property type="entry name" value="Nucleotide-diphospho-sugar transferases"/>
    <property type="match status" value="1"/>
</dbReference>
<dbReference type="PANTHER" id="PTHR22916">
    <property type="entry name" value="GLYCOSYLTRANSFERASE"/>
    <property type="match status" value="1"/>
</dbReference>
<dbReference type="PANTHER" id="PTHR22916:SF3">
    <property type="entry name" value="UDP-GLCNAC:BETAGAL BETA-1,3-N-ACETYLGLUCOSAMINYLTRANSFERASE-LIKE PROTEIN 1"/>
    <property type="match status" value="1"/>
</dbReference>
<dbReference type="Proteomes" id="UP000248790">
    <property type="component" value="Unassembled WGS sequence"/>
</dbReference>
<dbReference type="GO" id="GO:0016758">
    <property type="term" value="F:hexosyltransferase activity"/>
    <property type="evidence" value="ECO:0007669"/>
    <property type="project" value="UniProtKB-ARBA"/>
</dbReference>
<gene>
    <name evidence="2" type="ORF">LX87_02684</name>
</gene>
<evidence type="ECO:0000313" key="2">
    <source>
        <dbReference type="EMBL" id="RAJ97779.1"/>
    </source>
</evidence>
<dbReference type="InterPro" id="IPR001173">
    <property type="entry name" value="Glyco_trans_2-like"/>
</dbReference>
<feature type="domain" description="Glycosyltransferase 2-like" evidence="1">
    <location>
        <begin position="10"/>
        <end position="178"/>
    </location>
</feature>